<dbReference type="EMBL" id="BAAAUD010000049">
    <property type="protein sequence ID" value="GAA2959707.1"/>
    <property type="molecule type" value="Genomic_DNA"/>
</dbReference>
<dbReference type="Proteomes" id="UP001500403">
    <property type="component" value="Unassembled WGS sequence"/>
</dbReference>
<evidence type="ECO:0000313" key="2">
    <source>
        <dbReference type="EMBL" id="GAA2959707.1"/>
    </source>
</evidence>
<protein>
    <submittedName>
        <fullName evidence="2">Uncharacterized protein</fullName>
    </submittedName>
</protein>
<feature type="region of interest" description="Disordered" evidence="1">
    <location>
        <begin position="1"/>
        <end position="20"/>
    </location>
</feature>
<gene>
    <name evidence="2" type="ORF">GCM10010446_51420</name>
</gene>
<dbReference type="SUPFAM" id="SSF52540">
    <property type="entry name" value="P-loop containing nucleoside triphosphate hydrolases"/>
    <property type="match status" value="1"/>
</dbReference>
<name>A0ABP6K3S4_9ACTN</name>
<dbReference type="InterPro" id="IPR027417">
    <property type="entry name" value="P-loop_NTPase"/>
</dbReference>
<accession>A0ABP6K3S4</accession>
<proteinExistence type="predicted"/>
<sequence>MRRLPLRSVESMTSPNGPDGIEAIELTKRHGGKTVVDGLTFTVRPGTVTGFLGPGAPPRRWLWGRGRKIHHPAHAPRPGRT</sequence>
<comment type="caution">
    <text evidence="2">The sequence shown here is derived from an EMBL/GenBank/DDBJ whole genome shotgun (WGS) entry which is preliminary data.</text>
</comment>
<evidence type="ECO:0000256" key="1">
    <source>
        <dbReference type="SAM" id="MobiDB-lite"/>
    </source>
</evidence>
<reference evidence="3" key="1">
    <citation type="journal article" date="2019" name="Int. J. Syst. Evol. Microbiol.">
        <title>The Global Catalogue of Microorganisms (GCM) 10K type strain sequencing project: providing services to taxonomists for standard genome sequencing and annotation.</title>
        <authorList>
            <consortium name="The Broad Institute Genomics Platform"/>
            <consortium name="The Broad Institute Genome Sequencing Center for Infectious Disease"/>
            <person name="Wu L."/>
            <person name="Ma J."/>
        </authorList>
    </citation>
    <scope>NUCLEOTIDE SEQUENCE [LARGE SCALE GENOMIC DNA]</scope>
    <source>
        <strain evidence="3">JCM 9088</strain>
    </source>
</reference>
<evidence type="ECO:0000313" key="3">
    <source>
        <dbReference type="Proteomes" id="UP001500403"/>
    </source>
</evidence>
<keyword evidence="3" id="KW-1185">Reference proteome</keyword>
<dbReference type="Gene3D" id="3.40.50.300">
    <property type="entry name" value="P-loop containing nucleotide triphosphate hydrolases"/>
    <property type="match status" value="1"/>
</dbReference>
<organism evidence="2 3">
    <name type="scientific">Streptomyces enissocaesilis</name>
    <dbReference type="NCBI Taxonomy" id="332589"/>
    <lineage>
        <taxon>Bacteria</taxon>
        <taxon>Bacillati</taxon>
        <taxon>Actinomycetota</taxon>
        <taxon>Actinomycetes</taxon>
        <taxon>Kitasatosporales</taxon>
        <taxon>Streptomycetaceae</taxon>
        <taxon>Streptomyces</taxon>
        <taxon>Streptomyces rochei group</taxon>
    </lineage>
</organism>